<dbReference type="Proteomes" id="UP000198894">
    <property type="component" value="Unassembled WGS sequence"/>
</dbReference>
<dbReference type="SUPFAM" id="SSF56235">
    <property type="entry name" value="N-terminal nucleophile aminohydrolases (Ntn hydrolases)"/>
    <property type="match status" value="1"/>
</dbReference>
<sequence>MAGDGRALGFDSVSVGEKTKVFRLCDGTLIGVSSSSLGIPKAVRDWVEKGMDVSDIPVPRNDDNFEFEALIVRKNGEAVLLDGNWLPSDPVKGEYYAIGSGKQYALAALVLGKSAKESVEVAAKLDVWTGGTVTAITH</sequence>
<evidence type="ECO:0000313" key="2">
    <source>
        <dbReference type="Proteomes" id="UP000198894"/>
    </source>
</evidence>
<evidence type="ECO:0000313" key="1">
    <source>
        <dbReference type="EMBL" id="SDL54721.1"/>
    </source>
</evidence>
<accession>A0A1G9KYD4</accession>
<proteinExistence type="predicted"/>
<name>A0A1G9KYD4_9HYPH</name>
<gene>
    <name evidence="1" type="ORF">SAMN05428953_14410</name>
</gene>
<dbReference type="RefSeq" id="WP_063169404.1">
    <property type="nucleotide sequence ID" value="NZ_CP183375.1"/>
</dbReference>
<dbReference type="AlphaFoldDB" id="A0A1G9KYD4"/>
<dbReference type="EMBL" id="FNEE01000044">
    <property type="protein sequence ID" value="SDL54721.1"/>
    <property type="molecule type" value="Genomic_DNA"/>
</dbReference>
<protein>
    <submittedName>
        <fullName evidence="1">Uncharacterized protein</fullName>
    </submittedName>
</protein>
<dbReference type="Gene3D" id="3.60.20.10">
    <property type="entry name" value="Glutamine Phosphoribosylpyrophosphate, subunit 1, domain 1"/>
    <property type="match status" value="1"/>
</dbReference>
<organism evidence="1 2">
    <name type="scientific">Mesorhizobium muleiense</name>
    <dbReference type="NCBI Taxonomy" id="1004279"/>
    <lineage>
        <taxon>Bacteria</taxon>
        <taxon>Pseudomonadati</taxon>
        <taxon>Pseudomonadota</taxon>
        <taxon>Alphaproteobacteria</taxon>
        <taxon>Hyphomicrobiales</taxon>
        <taxon>Phyllobacteriaceae</taxon>
        <taxon>Mesorhizobium</taxon>
    </lineage>
</organism>
<keyword evidence="2" id="KW-1185">Reference proteome</keyword>
<dbReference type="InterPro" id="IPR029055">
    <property type="entry name" value="Ntn_hydrolases_N"/>
</dbReference>
<reference evidence="2" key="1">
    <citation type="submission" date="2016-10" db="EMBL/GenBank/DDBJ databases">
        <authorList>
            <person name="Varghese N."/>
            <person name="Submissions S."/>
        </authorList>
    </citation>
    <scope>NUCLEOTIDE SEQUENCE [LARGE SCALE GENOMIC DNA]</scope>
    <source>
        <strain evidence="2">CGMCC 1.11022</strain>
    </source>
</reference>